<evidence type="ECO:0000313" key="2">
    <source>
        <dbReference type="Proteomes" id="UP000189796"/>
    </source>
</evidence>
<organism evidence="1 2">
    <name type="scientific">Bradyrhizobium erythrophlei</name>
    <dbReference type="NCBI Taxonomy" id="1437360"/>
    <lineage>
        <taxon>Bacteria</taxon>
        <taxon>Pseudomonadati</taxon>
        <taxon>Pseudomonadota</taxon>
        <taxon>Alphaproteobacteria</taxon>
        <taxon>Hyphomicrobiales</taxon>
        <taxon>Nitrobacteraceae</taxon>
        <taxon>Bradyrhizobium</taxon>
    </lineage>
</organism>
<dbReference type="Proteomes" id="UP000189796">
    <property type="component" value="Chromosome I"/>
</dbReference>
<dbReference type="EMBL" id="LT670817">
    <property type="protein sequence ID" value="SHI05641.1"/>
    <property type="molecule type" value="Genomic_DNA"/>
</dbReference>
<name>A0A1M5Y0P4_9BRAD</name>
<protein>
    <submittedName>
        <fullName evidence="1">Uncharacterized protein</fullName>
    </submittedName>
</protein>
<sequence>MKDLVQCRKLEAKFRQLAVSDPTKRFIWLAEAEKWEHEAEAEIASHFEACNAVRTTGAIDR</sequence>
<gene>
    <name evidence="1" type="ORF">SAMN05443248_7812</name>
</gene>
<accession>A0A1M5Y0P4</accession>
<reference evidence="1 2" key="1">
    <citation type="submission" date="2016-11" db="EMBL/GenBank/DDBJ databases">
        <authorList>
            <person name="Jaros S."/>
            <person name="Januszkiewicz K."/>
            <person name="Wedrychowicz H."/>
        </authorList>
    </citation>
    <scope>NUCLEOTIDE SEQUENCE [LARGE SCALE GENOMIC DNA]</scope>
    <source>
        <strain evidence="1 2">GAS138</strain>
    </source>
</reference>
<dbReference type="RefSeq" id="WP_079605939.1">
    <property type="nucleotide sequence ID" value="NZ_LT670817.1"/>
</dbReference>
<dbReference type="AlphaFoldDB" id="A0A1M5Y0P4"/>
<evidence type="ECO:0000313" key="1">
    <source>
        <dbReference type="EMBL" id="SHI05641.1"/>
    </source>
</evidence>
<proteinExistence type="predicted"/>